<dbReference type="PANTHER" id="PTHR32282">
    <property type="entry name" value="BINDING PROTEIN TRANSPEPTIDASE, PUTATIVE-RELATED"/>
    <property type="match status" value="1"/>
</dbReference>
<keyword evidence="6" id="KW-0328">Glycosyltransferase</keyword>
<dbReference type="Gene3D" id="3.40.710.10">
    <property type="entry name" value="DD-peptidase/beta-lactamase superfamily"/>
    <property type="match status" value="1"/>
</dbReference>
<feature type="domain" description="Glycosyl transferase family 51" evidence="14">
    <location>
        <begin position="58"/>
        <end position="218"/>
    </location>
</feature>
<keyword evidence="5" id="KW-0645">Protease</keyword>
<feature type="domain" description="Penicillin-binding C-terminal" evidence="15">
    <location>
        <begin position="681"/>
        <end position="764"/>
    </location>
</feature>
<sequence>MLNNLRRHRRLMQIAACIAALLLGLRLWPHSPLRAAVASSTAIYAKNGELLRLALAADEQYRLWVPLSEIDPRLAEAVQLYEDRWFYWHPGVNPVALGRAVATTYGGGGRQGASTISMQLARRLYGIQSQNVGGKFRQLAAALWLEARYSKREILEAYLNLAPYGGNIEGVGAASLIYFHKRAQHLTLPEVLALAVIPQNPRKRGGMSRAKDGAEQERYLARQRLAAIWLAQHPEARKYQADLASRTPLYATASLPFLAPHASDTLLRSKGGGEIWSSIDLPLQSTVERILTQFVANHRGVGVNNAAAMLIDRSSGEVRAVVGSANYFDRAIDGQVNGTQAKRSPGSTLKPFIYGLALDQGLLHPLSILKDAPTSFGPFSPENFDGRFVGPIAAQDALVRSRNIPAVALAAKLSQPNLYQFLQQAGVTRLASEKHYGLALALGGGELTMEELARLYLMLANRGVLRPLSYEKQQADPHAENKRLLSDEAAFITLQMLQANPRPDSGEPAAPAVAWKTGTSWGFRDAWTAGVFGRYVMVVWVGNFDSSGNPAFIGVQTAAPLFFKIVDSLRAQRLDPGQPPQALPANVTRVEVCRASGDLPNPLCQDRAQTWFIPGKSPIKISNLHRAVRIDNHSGKATCDDGPNSHSEIFEFWPTDMQRLFREAGMPRRQPPAQPDCGKAEQGQDSGDGPQIVSPNSGATYTMQLSKMTPIALRANATAAHDILFWFANGGLIGKAKAADSLGWLPGTPGRYQLRAIDQQGRADVREVEVEFVP</sequence>
<keyword evidence="7" id="KW-0808">Transferase</keyword>
<dbReference type="Gene3D" id="1.10.3810.10">
    <property type="entry name" value="Biosynthetic peptidoglycan transglycosylase-like"/>
    <property type="match status" value="1"/>
</dbReference>
<dbReference type="Pfam" id="PF00905">
    <property type="entry name" value="Transpeptidase"/>
    <property type="match status" value="1"/>
</dbReference>
<organism evidence="16 17">
    <name type="scientific">Paraherbaspirillum soli</name>
    <dbReference type="NCBI Taxonomy" id="631222"/>
    <lineage>
        <taxon>Bacteria</taxon>
        <taxon>Pseudomonadati</taxon>
        <taxon>Pseudomonadota</taxon>
        <taxon>Betaproteobacteria</taxon>
        <taxon>Burkholderiales</taxon>
        <taxon>Oxalobacteraceae</taxon>
        <taxon>Paraherbaspirillum</taxon>
    </lineage>
</organism>
<keyword evidence="8" id="KW-0378">Hydrolase</keyword>
<dbReference type="Pfam" id="PF00912">
    <property type="entry name" value="Transgly"/>
    <property type="match status" value="1"/>
</dbReference>
<evidence type="ECO:0000256" key="5">
    <source>
        <dbReference type="ARBA" id="ARBA00022670"/>
    </source>
</evidence>
<dbReference type="SUPFAM" id="SSF53955">
    <property type="entry name" value="Lysozyme-like"/>
    <property type="match status" value="1"/>
</dbReference>
<comment type="pathway">
    <text evidence="1">Cell wall biogenesis; peptidoglycan biosynthesis.</text>
</comment>
<dbReference type="Pfam" id="PF06832">
    <property type="entry name" value="BiPBP_C"/>
    <property type="match status" value="1"/>
</dbReference>
<dbReference type="PANTHER" id="PTHR32282:SF15">
    <property type="entry name" value="PENICILLIN-BINDING PROTEIN 1C"/>
    <property type="match status" value="1"/>
</dbReference>
<comment type="similarity">
    <text evidence="2">In the C-terminal section; belongs to the transpeptidase family.</text>
</comment>
<dbReference type="EC" id="2.4.99.28" evidence="10"/>
<dbReference type="InterPro" id="IPR009647">
    <property type="entry name" value="PBP_C"/>
</dbReference>
<evidence type="ECO:0000259" key="14">
    <source>
        <dbReference type="Pfam" id="PF00912"/>
    </source>
</evidence>
<keyword evidence="17" id="KW-1185">Reference proteome</keyword>
<dbReference type="InterPro" id="IPR050396">
    <property type="entry name" value="Glycosyltr_51/Transpeptidase"/>
</dbReference>
<dbReference type="Proteomes" id="UP001596045">
    <property type="component" value="Unassembled WGS sequence"/>
</dbReference>
<dbReference type="InterPro" id="IPR012338">
    <property type="entry name" value="Beta-lactam/transpept-like"/>
</dbReference>
<proteinExistence type="inferred from homology"/>
<evidence type="ECO:0000256" key="3">
    <source>
        <dbReference type="ARBA" id="ARBA00007739"/>
    </source>
</evidence>
<keyword evidence="4" id="KW-0121">Carboxypeptidase</keyword>
<dbReference type="RefSeq" id="WP_378997015.1">
    <property type="nucleotide sequence ID" value="NZ_JBHSMT010000013.1"/>
</dbReference>
<dbReference type="InterPro" id="IPR001460">
    <property type="entry name" value="PCN-bd_Tpept"/>
</dbReference>
<evidence type="ECO:0000256" key="12">
    <source>
        <dbReference type="SAM" id="MobiDB-lite"/>
    </source>
</evidence>
<reference evidence="17" key="1">
    <citation type="journal article" date="2019" name="Int. J. Syst. Evol. Microbiol.">
        <title>The Global Catalogue of Microorganisms (GCM) 10K type strain sequencing project: providing services to taxonomists for standard genome sequencing and annotation.</title>
        <authorList>
            <consortium name="The Broad Institute Genomics Platform"/>
            <consortium name="The Broad Institute Genome Sequencing Center for Infectious Disease"/>
            <person name="Wu L."/>
            <person name="Ma J."/>
        </authorList>
    </citation>
    <scope>NUCLEOTIDE SEQUENCE [LARGE SCALE GENOMIC DNA]</scope>
    <source>
        <strain evidence="17">JCM 17066</strain>
    </source>
</reference>
<dbReference type="InterPro" id="IPR023346">
    <property type="entry name" value="Lysozyme-like_dom_sf"/>
</dbReference>
<protein>
    <recommendedName>
        <fullName evidence="10">peptidoglycan glycosyltransferase</fullName>
        <ecNumber evidence="10">2.4.99.28</ecNumber>
    </recommendedName>
</protein>
<evidence type="ECO:0000256" key="7">
    <source>
        <dbReference type="ARBA" id="ARBA00022679"/>
    </source>
</evidence>
<evidence type="ECO:0000256" key="1">
    <source>
        <dbReference type="ARBA" id="ARBA00004752"/>
    </source>
</evidence>
<dbReference type="NCBIfam" id="TIGR02073">
    <property type="entry name" value="PBP_1c"/>
    <property type="match status" value="1"/>
</dbReference>
<keyword evidence="9" id="KW-0511">Multifunctional enzyme</keyword>
<dbReference type="EMBL" id="JBHSMT010000013">
    <property type="protein sequence ID" value="MFC5473986.1"/>
    <property type="molecule type" value="Genomic_DNA"/>
</dbReference>
<evidence type="ECO:0000259" key="13">
    <source>
        <dbReference type="Pfam" id="PF00905"/>
    </source>
</evidence>
<dbReference type="SUPFAM" id="SSF56601">
    <property type="entry name" value="beta-lactamase/transpeptidase-like"/>
    <property type="match status" value="1"/>
</dbReference>
<evidence type="ECO:0000256" key="2">
    <source>
        <dbReference type="ARBA" id="ARBA00007090"/>
    </source>
</evidence>
<accession>A0ABW0MAS8</accession>
<evidence type="ECO:0000256" key="8">
    <source>
        <dbReference type="ARBA" id="ARBA00022801"/>
    </source>
</evidence>
<dbReference type="InterPro" id="IPR001264">
    <property type="entry name" value="Glyco_trans_51"/>
</dbReference>
<dbReference type="InterPro" id="IPR036950">
    <property type="entry name" value="PBP_transglycosylase"/>
</dbReference>
<evidence type="ECO:0000313" key="16">
    <source>
        <dbReference type="EMBL" id="MFC5473986.1"/>
    </source>
</evidence>
<comment type="caution">
    <text evidence="16">The sequence shown here is derived from an EMBL/GenBank/DDBJ whole genome shotgun (WGS) entry which is preliminary data.</text>
</comment>
<evidence type="ECO:0000259" key="15">
    <source>
        <dbReference type="Pfam" id="PF06832"/>
    </source>
</evidence>
<evidence type="ECO:0000256" key="9">
    <source>
        <dbReference type="ARBA" id="ARBA00023268"/>
    </source>
</evidence>
<feature type="region of interest" description="Disordered" evidence="12">
    <location>
        <begin position="666"/>
        <end position="694"/>
    </location>
</feature>
<evidence type="ECO:0000313" key="17">
    <source>
        <dbReference type="Proteomes" id="UP001596045"/>
    </source>
</evidence>
<comment type="similarity">
    <text evidence="3">In the N-terminal section; belongs to the glycosyltransferase 51 family.</text>
</comment>
<evidence type="ECO:0000256" key="6">
    <source>
        <dbReference type="ARBA" id="ARBA00022676"/>
    </source>
</evidence>
<gene>
    <name evidence="16" type="primary">pbpC</name>
    <name evidence="16" type="ORF">ACFPM8_08435</name>
</gene>
<dbReference type="InterPro" id="IPR011815">
    <property type="entry name" value="PBP_1c"/>
</dbReference>
<name>A0ABW0MAS8_9BURK</name>
<evidence type="ECO:0000256" key="4">
    <source>
        <dbReference type="ARBA" id="ARBA00022645"/>
    </source>
</evidence>
<evidence type="ECO:0000256" key="10">
    <source>
        <dbReference type="ARBA" id="ARBA00044770"/>
    </source>
</evidence>
<evidence type="ECO:0000256" key="11">
    <source>
        <dbReference type="ARBA" id="ARBA00049902"/>
    </source>
</evidence>
<comment type="catalytic activity">
    <reaction evidence="11">
        <text>[GlcNAc-(1-&gt;4)-Mur2Ac(oyl-L-Ala-gamma-D-Glu-L-Lys-D-Ala-D-Ala)](n)-di-trans,octa-cis-undecaprenyl diphosphate + beta-D-GlcNAc-(1-&gt;4)-Mur2Ac(oyl-L-Ala-gamma-D-Glu-L-Lys-D-Ala-D-Ala)-di-trans,octa-cis-undecaprenyl diphosphate = [GlcNAc-(1-&gt;4)-Mur2Ac(oyl-L-Ala-gamma-D-Glu-L-Lys-D-Ala-D-Ala)](n+1)-di-trans,octa-cis-undecaprenyl diphosphate + di-trans,octa-cis-undecaprenyl diphosphate + H(+)</text>
        <dbReference type="Rhea" id="RHEA:23708"/>
        <dbReference type="Rhea" id="RHEA-COMP:9602"/>
        <dbReference type="Rhea" id="RHEA-COMP:9603"/>
        <dbReference type="ChEBI" id="CHEBI:15378"/>
        <dbReference type="ChEBI" id="CHEBI:58405"/>
        <dbReference type="ChEBI" id="CHEBI:60033"/>
        <dbReference type="ChEBI" id="CHEBI:78435"/>
        <dbReference type="EC" id="2.4.99.28"/>
    </reaction>
</comment>
<feature type="domain" description="Penicillin-binding protein transpeptidase" evidence="13">
    <location>
        <begin position="307"/>
        <end position="529"/>
    </location>
</feature>